<gene>
    <name evidence="1" type="ORF">KC678_01660</name>
</gene>
<dbReference type="Pfam" id="PF05635">
    <property type="entry name" value="23S_rRNA_IVP"/>
    <property type="match status" value="1"/>
</dbReference>
<name>A0A955IAU7_9BACT</name>
<dbReference type="Proteomes" id="UP000775877">
    <property type="component" value="Unassembled WGS sequence"/>
</dbReference>
<evidence type="ECO:0000313" key="1">
    <source>
        <dbReference type="EMBL" id="MCA9380946.1"/>
    </source>
</evidence>
<dbReference type="PANTHER" id="PTHR38471">
    <property type="entry name" value="FOUR HELIX BUNDLE PROTEIN"/>
    <property type="match status" value="1"/>
</dbReference>
<accession>A0A955IAU7</accession>
<dbReference type="EMBL" id="JAGQLJ010000034">
    <property type="protein sequence ID" value="MCA9380946.1"/>
    <property type="molecule type" value="Genomic_DNA"/>
</dbReference>
<comment type="caution">
    <text evidence="1">The sequence shown here is derived from an EMBL/GenBank/DDBJ whole genome shotgun (WGS) entry which is preliminary data.</text>
</comment>
<dbReference type="SUPFAM" id="SSF158446">
    <property type="entry name" value="IVS-encoded protein-like"/>
    <property type="match status" value="1"/>
</dbReference>
<sequence length="107" mass="12310">MIDRQHSRYDVSGIIHNQLVRSATSIGANIVEGKASSSRREFKKYYEIALKSSNETKYWLKILLERDKTSIKDKKVINELLLEAIELSKMLGAGVRNLKNKNLVFKE</sequence>
<dbReference type="InterPro" id="IPR036583">
    <property type="entry name" value="23S_rRNA_IVS_sf"/>
</dbReference>
<dbReference type="InterPro" id="IPR012657">
    <property type="entry name" value="23S_rRNA-intervening_sequence"/>
</dbReference>
<reference evidence="1" key="1">
    <citation type="submission" date="2020-04" db="EMBL/GenBank/DDBJ databases">
        <authorList>
            <person name="Zhang T."/>
        </authorList>
    </citation>
    <scope>NUCLEOTIDE SEQUENCE</scope>
    <source>
        <strain evidence="1">HKST-UBA13</strain>
    </source>
</reference>
<protein>
    <submittedName>
        <fullName evidence="1">Four helix bundle protein</fullName>
    </submittedName>
</protein>
<dbReference type="AlphaFoldDB" id="A0A955IAU7"/>
<organism evidence="1 2">
    <name type="scientific">Candidatus Dojkabacteria bacterium</name>
    <dbReference type="NCBI Taxonomy" id="2099670"/>
    <lineage>
        <taxon>Bacteria</taxon>
        <taxon>Candidatus Dojkabacteria</taxon>
    </lineage>
</organism>
<evidence type="ECO:0000313" key="2">
    <source>
        <dbReference type="Proteomes" id="UP000775877"/>
    </source>
</evidence>
<reference evidence="1" key="2">
    <citation type="journal article" date="2021" name="Microbiome">
        <title>Successional dynamics and alternative stable states in a saline activated sludge microbial community over 9 years.</title>
        <authorList>
            <person name="Wang Y."/>
            <person name="Ye J."/>
            <person name="Ju F."/>
            <person name="Liu L."/>
            <person name="Boyd J.A."/>
            <person name="Deng Y."/>
            <person name="Parks D.H."/>
            <person name="Jiang X."/>
            <person name="Yin X."/>
            <person name="Woodcroft B.J."/>
            <person name="Tyson G.W."/>
            <person name="Hugenholtz P."/>
            <person name="Polz M.F."/>
            <person name="Zhang T."/>
        </authorList>
    </citation>
    <scope>NUCLEOTIDE SEQUENCE</scope>
    <source>
        <strain evidence="1">HKST-UBA13</strain>
    </source>
</reference>
<dbReference type="NCBIfam" id="TIGR02436">
    <property type="entry name" value="four helix bundle protein"/>
    <property type="match status" value="1"/>
</dbReference>
<dbReference type="PANTHER" id="PTHR38471:SF2">
    <property type="entry name" value="FOUR HELIX BUNDLE PROTEIN"/>
    <property type="match status" value="1"/>
</dbReference>
<proteinExistence type="predicted"/>
<dbReference type="Gene3D" id="1.20.1440.60">
    <property type="entry name" value="23S rRNA-intervening sequence"/>
    <property type="match status" value="1"/>
</dbReference>